<dbReference type="OrthoDB" id="9801609at2"/>
<proteinExistence type="predicted"/>
<dbReference type="PANTHER" id="PTHR46401:SF2">
    <property type="entry name" value="GLYCOSYLTRANSFERASE WBBK-RELATED"/>
    <property type="match status" value="1"/>
</dbReference>
<dbReference type="CDD" id="cd03809">
    <property type="entry name" value="GT4_MtfB-like"/>
    <property type="match status" value="1"/>
</dbReference>
<dbReference type="RefSeq" id="WP_067472270.1">
    <property type="nucleotide sequence ID" value="NZ_CP015961.1"/>
</dbReference>
<accession>A0A173LLK0</accession>
<keyword evidence="1" id="KW-0328">Glycosyltransferase</keyword>
<dbReference type="InterPro" id="IPR028098">
    <property type="entry name" value="Glyco_trans_4-like_N"/>
</dbReference>
<dbReference type="AlphaFoldDB" id="A0A173LLK0"/>
<name>A0A173LLK0_9ACTN</name>
<dbReference type="SUPFAM" id="SSF53756">
    <property type="entry name" value="UDP-Glycosyltransferase/glycogen phosphorylase"/>
    <property type="match status" value="1"/>
</dbReference>
<organism evidence="5 6">
    <name type="scientific">Dietzia timorensis</name>
    <dbReference type="NCBI Taxonomy" id="499555"/>
    <lineage>
        <taxon>Bacteria</taxon>
        <taxon>Bacillati</taxon>
        <taxon>Actinomycetota</taxon>
        <taxon>Actinomycetes</taxon>
        <taxon>Mycobacteriales</taxon>
        <taxon>Dietziaceae</taxon>
        <taxon>Dietzia</taxon>
    </lineage>
</organism>
<dbReference type="Pfam" id="PF13439">
    <property type="entry name" value="Glyco_transf_4"/>
    <property type="match status" value="1"/>
</dbReference>
<feature type="domain" description="Glycosyltransferase subfamily 4-like N-terminal" evidence="4">
    <location>
        <begin position="40"/>
        <end position="157"/>
    </location>
</feature>
<keyword evidence="2 5" id="KW-0808">Transferase</keyword>
<dbReference type="STRING" id="499555.BJL86_0818"/>
<evidence type="ECO:0000256" key="2">
    <source>
        <dbReference type="ARBA" id="ARBA00022679"/>
    </source>
</evidence>
<dbReference type="GO" id="GO:0016757">
    <property type="term" value="F:glycosyltransferase activity"/>
    <property type="evidence" value="ECO:0007669"/>
    <property type="project" value="UniProtKB-KW"/>
</dbReference>
<dbReference type="Pfam" id="PF00534">
    <property type="entry name" value="Glycos_transf_1"/>
    <property type="match status" value="1"/>
</dbReference>
<evidence type="ECO:0000313" key="5">
    <source>
        <dbReference type="EMBL" id="ANI91612.1"/>
    </source>
</evidence>
<evidence type="ECO:0000259" key="3">
    <source>
        <dbReference type="Pfam" id="PF00534"/>
    </source>
</evidence>
<protein>
    <submittedName>
        <fullName evidence="5">D-inositol 3-phosphate glycosyltransferase</fullName>
    </submittedName>
</protein>
<reference evidence="5 6" key="1">
    <citation type="submission" date="2016-06" db="EMBL/GenBank/DDBJ databases">
        <title>Complete genome sequence of a saline-alkali tolerant type strain Dietzia timorensis ID05-A0528T.</title>
        <authorList>
            <person name="Wu X."/>
        </authorList>
    </citation>
    <scope>NUCLEOTIDE SEQUENCE [LARGE SCALE GENOMIC DNA]</scope>
    <source>
        <strain evidence="5 6">ID05-A0528</strain>
    </source>
</reference>
<keyword evidence="6" id="KW-1185">Reference proteome</keyword>
<evidence type="ECO:0000256" key="1">
    <source>
        <dbReference type="ARBA" id="ARBA00022676"/>
    </source>
</evidence>
<dbReference type="Proteomes" id="UP000186104">
    <property type="component" value="Chromosome"/>
</dbReference>
<dbReference type="PANTHER" id="PTHR46401">
    <property type="entry name" value="GLYCOSYLTRANSFERASE WBBK-RELATED"/>
    <property type="match status" value="1"/>
</dbReference>
<evidence type="ECO:0000259" key="4">
    <source>
        <dbReference type="Pfam" id="PF13439"/>
    </source>
</evidence>
<dbReference type="EMBL" id="CP015961">
    <property type="protein sequence ID" value="ANI91612.1"/>
    <property type="molecule type" value="Genomic_DNA"/>
</dbReference>
<dbReference type="Gene3D" id="3.40.50.2000">
    <property type="entry name" value="Glycogen Phosphorylase B"/>
    <property type="match status" value="2"/>
</dbReference>
<sequence length="351" mass="37387">MTANIVFGAIALRPGGSGVQTYQRELMEAIASAQSPARDWTYSVVAQSDAASELPEGWRHISRPINSGIRRAAEGLRPVPGADIFHGLDVDLPFAQKGATVSTVHDMSAFDTPWAMSKVRARGEQALLRRNLRRADEVIAVSPFTADRVRDLTGRESTVITLAPAPWARIPSDDEVAHVRAKYSLPDRFAFQLATLEPRKRPDIVAEALEQIPDANVPLVLAGAGTDGVDRPLGTIGLGYVDMDDVPALYRAADVVTYASSYEGYGLPPVEAMACGAIVVASDVGAIAEACGDGAIVVSGLDPEMWAEALRVALEDGDRRDNLLASAAARSAQLTWEAAGAATADVYRRLL</sequence>
<gene>
    <name evidence="5" type="ORF">BJL86_0818</name>
</gene>
<dbReference type="InterPro" id="IPR001296">
    <property type="entry name" value="Glyco_trans_1"/>
</dbReference>
<feature type="domain" description="Glycosyl transferase family 1" evidence="3">
    <location>
        <begin position="187"/>
        <end position="324"/>
    </location>
</feature>
<evidence type="ECO:0000313" key="6">
    <source>
        <dbReference type="Proteomes" id="UP000186104"/>
    </source>
</evidence>
<dbReference type="KEGG" id="dtm:BJL86_0818"/>
<dbReference type="GO" id="GO:0009103">
    <property type="term" value="P:lipopolysaccharide biosynthetic process"/>
    <property type="evidence" value="ECO:0007669"/>
    <property type="project" value="TreeGrafter"/>
</dbReference>